<protein>
    <submittedName>
        <fullName evidence="2">HEAT repeat domain-containing protein</fullName>
    </submittedName>
</protein>
<keyword evidence="3" id="KW-1185">Reference proteome</keyword>
<dbReference type="InterPro" id="IPR004155">
    <property type="entry name" value="PBS_lyase_HEAT"/>
</dbReference>
<dbReference type="Gene3D" id="1.25.10.10">
    <property type="entry name" value="Leucine-rich Repeat Variant"/>
    <property type="match status" value="1"/>
</dbReference>
<dbReference type="InterPro" id="IPR016024">
    <property type="entry name" value="ARM-type_fold"/>
</dbReference>
<evidence type="ECO:0000256" key="1">
    <source>
        <dbReference type="SAM" id="MobiDB-lite"/>
    </source>
</evidence>
<accession>A0ABV4U261</accession>
<dbReference type="SMART" id="SM00567">
    <property type="entry name" value="EZ_HEAT"/>
    <property type="match status" value="3"/>
</dbReference>
<dbReference type="EMBL" id="JBGUBD010000003">
    <property type="protein sequence ID" value="MFA9477692.1"/>
    <property type="molecule type" value="Genomic_DNA"/>
</dbReference>
<dbReference type="SUPFAM" id="SSF48371">
    <property type="entry name" value="ARM repeat"/>
    <property type="match status" value="1"/>
</dbReference>
<proteinExistence type="predicted"/>
<gene>
    <name evidence="2" type="ORF">ACERK3_05220</name>
</gene>
<feature type="region of interest" description="Disordered" evidence="1">
    <location>
        <begin position="623"/>
        <end position="646"/>
    </location>
</feature>
<sequence length="646" mass="71612">MDALYHHLRGIADPSVDRAMAAALATADQAAIRRMVPMLVERAQPEGMLGLVMQYHRLPVDIQAQVVEQVPRLFRPLREAASRRQGHGPENVITLVQRSRNTRLAYLVSEQLRHGAEGLLASAGSCLLRLAELAASDPKPERLPTLDAEAAAYLQTAITDAVKRFPRHRESSVLLAMAWLLPRPMDEACQAVVDIKSPAGAAMSTLLRRAEHPAARRALLPMLGFASQADAAMDGLRCCNDAGMMSDVLVHYHLLLLPGVRRPLARVKNIESLWPDASRQREFDTSALRGLPTWLDALPADEKQRLASLAGLCNAPDAATRLAVLRRLLTMARQYRDDAELAQSMTQRFVAFCDDPEPALARIAIRHLIATGYPELPRLLTRLVNSPHESVRKLAGVHLSPLGFARLWALWPKLEPARRTAAAQALMKIDANFHRMIGEKLKREDRAMRLRALSMIEQLNQGSFFEAALKRLATDKDEHIASAAVRALGTTESEVSVESVEQALDHPDSRVRANAIEALEQMEQVDDEKQLDRLMTMAEDEANRPRANAIRALMQSRTREALQALTRMLNDDRAEHRVSALWLIKDMGLLSVARKVAEMSLHDPEEQIRQRADTVIRDLIERLTTQQGADGKSDAGEAGTKGKASA</sequence>
<evidence type="ECO:0000313" key="2">
    <source>
        <dbReference type="EMBL" id="MFA9477692.1"/>
    </source>
</evidence>
<comment type="caution">
    <text evidence="2">The sequence shown here is derived from an EMBL/GenBank/DDBJ whole genome shotgun (WGS) entry which is preliminary data.</text>
</comment>
<reference evidence="2 3" key="1">
    <citation type="submission" date="2024-08" db="EMBL/GenBank/DDBJ databases">
        <title>Whole-genome sequencing of halo(alkali)philic microorganisms from hypersaline lakes.</title>
        <authorList>
            <person name="Sorokin D.Y."/>
            <person name="Merkel A.Y."/>
            <person name="Messina E."/>
            <person name="Yakimov M."/>
        </authorList>
    </citation>
    <scope>NUCLEOTIDE SEQUENCE [LARGE SCALE GENOMIC DNA]</scope>
    <source>
        <strain evidence="2 3">AB-hyl4</strain>
    </source>
</reference>
<dbReference type="RefSeq" id="WP_425344619.1">
    <property type="nucleotide sequence ID" value="NZ_JBGUBD010000003.1"/>
</dbReference>
<evidence type="ECO:0000313" key="3">
    <source>
        <dbReference type="Proteomes" id="UP001575105"/>
    </source>
</evidence>
<dbReference type="InterPro" id="IPR011989">
    <property type="entry name" value="ARM-like"/>
</dbReference>
<name>A0ABV4U261_9BACT</name>
<organism evidence="2 3">
    <name type="scientific">Natronomicrosphaera hydrolytica</name>
    <dbReference type="NCBI Taxonomy" id="3242702"/>
    <lineage>
        <taxon>Bacteria</taxon>
        <taxon>Pseudomonadati</taxon>
        <taxon>Planctomycetota</taxon>
        <taxon>Phycisphaerae</taxon>
        <taxon>Phycisphaerales</taxon>
        <taxon>Phycisphaeraceae</taxon>
        <taxon>Natronomicrosphaera</taxon>
    </lineage>
</organism>
<dbReference type="Pfam" id="PF13646">
    <property type="entry name" value="HEAT_2"/>
    <property type="match status" value="1"/>
</dbReference>
<dbReference type="Proteomes" id="UP001575105">
    <property type="component" value="Unassembled WGS sequence"/>
</dbReference>